<dbReference type="InterPro" id="IPR011551">
    <property type="entry name" value="NTP_PyrPHydrolase_MazG"/>
</dbReference>
<dbReference type="FunFam" id="1.10.287.1080:FF:000001">
    <property type="entry name" value="Nucleoside triphosphate pyrophosphohydrolase"/>
    <property type="match status" value="1"/>
</dbReference>
<dbReference type="GO" id="GO:0046047">
    <property type="term" value="P:TTP catabolic process"/>
    <property type="evidence" value="ECO:0007669"/>
    <property type="project" value="TreeGrafter"/>
</dbReference>
<dbReference type="OrthoDB" id="9808939at2"/>
<dbReference type="KEGG" id="hba:Hbal_1655"/>
<protein>
    <recommendedName>
        <fullName evidence="4">Nucleoside triphosphate pyrophosphohydrolase</fullName>
        <ecNumber evidence="3">3.6.1.8</ecNumber>
    </recommendedName>
</protein>
<comment type="similarity">
    <text evidence="2">Belongs to the nucleoside triphosphate pyrophosphohydrolase family.</text>
</comment>
<dbReference type="GO" id="GO:0046081">
    <property type="term" value="P:dUTP catabolic process"/>
    <property type="evidence" value="ECO:0007669"/>
    <property type="project" value="TreeGrafter"/>
</dbReference>
<evidence type="ECO:0000256" key="3">
    <source>
        <dbReference type="ARBA" id="ARBA00066372"/>
    </source>
</evidence>
<dbReference type="Gene3D" id="1.10.287.1080">
    <property type="entry name" value="MazG-like"/>
    <property type="match status" value="2"/>
</dbReference>
<dbReference type="GO" id="GO:0006203">
    <property type="term" value="P:dGTP catabolic process"/>
    <property type="evidence" value="ECO:0007669"/>
    <property type="project" value="TreeGrafter"/>
</dbReference>
<dbReference type="GO" id="GO:0046061">
    <property type="term" value="P:dATP catabolic process"/>
    <property type="evidence" value="ECO:0007669"/>
    <property type="project" value="TreeGrafter"/>
</dbReference>
<reference evidence="8" key="1">
    <citation type="journal article" date="2011" name="J. Bacteriol.">
        <title>Genome sequences of eight morphologically diverse alphaproteobacteria.</title>
        <authorList>
            <consortium name="US DOE Joint Genome Institute"/>
            <person name="Brown P.J."/>
            <person name="Kysela D.T."/>
            <person name="Buechlein A."/>
            <person name="Hemmerich C."/>
            <person name="Brun Y.V."/>
        </authorList>
    </citation>
    <scope>NUCLEOTIDE SEQUENCE [LARGE SCALE GENOMIC DNA]</scope>
    <source>
        <strain evidence="8">ATCC 49814 / DSM 5838 / IFAM 1418</strain>
    </source>
</reference>
<evidence type="ECO:0000259" key="6">
    <source>
        <dbReference type="Pfam" id="PF03819"/>
    </source>
</evidence>
<dbReference type="InterPro" id="IPR004518">
    <property type="entry name" value="MazG-like_dom"/>
</dbReference>
<dbReference type="CDD" id="cd11529">
    <property type="entry name" value="NTP-PPase_MazG_Cterm"/>
    <property type="match status" value="1"/>
</dbReference>
<dbReference type="EMBL" id="CP001678">
    <property type="protein sequence ID" value="ACT59343.1"/>
    <property type="molecule type" value="Genomic_DNA"/>
</dbReference>
<dbReference type="CDD" id="cd11528">
    <property type="entry name" value="NTP-PPase_MazG_Nterm"/>
    <property type="match status" value="1"/>
</dbReference>
<dbReference type="STRING" id="582402.Hbal_1655"/>
<evidence type="ECO:0000313" key="7">
    <source>
        <dbReference type="EMBL" id="ACT59343.1"/>
    </source>
</evidence>
<dbReference type="SUPFAM" id="SSF101386">
    <property type="entry name" value="all-alpha NTP pyrophosphatases"/>
    <property type="match status" value="2"/>
</dbReference>
<dbReference type="eggNOG" id="COG3956">
    <property type="taxonomic scope" value="Bacteria"/>
</dbReference>
<dbReference type="GO" id="GO:0006950">
    <property type="term" value="P:response to stress"/>
    <property type="evidence" value="ECO:0007669"/>
    <property type="project" value="UniProtKB-ARBA"/>
</dbReference>
<evidence type="ECO:0000256" key="4">
    <source>
        <dbReference type="ARBA" id="ARBA00074799"/>
    </source>
</evidence>
<dbReference type="NCBIfam" id="NF007113">
    <property type="entry name" value="PRK09562.1"/>
    <property type="match status" value="1"/>
</dbReference>
<gene>
    <name evidence="7" type="ordered locus">Hbal_1655</name>
</gene>
<evidence type="ECO:0000256" key="5">
    <source>
        <dbReference type="SAM" id="Coils"/>
    </source>
</evidence>
<evidence type="ECO:0000256" key="2">
    <source>
        <dbReference type="ARBA" id="ARBA00061115"/>
    </source>
</evidence>
<dbReference type="GO" id="GO:0046052">
    <property type="term" value="P:UTP catabolic process"/>
    <property type="evidence" value="ECO:0007669"/>
    <property type="project" value="TreeGrafter"/>
</dbReference>
<dbReference type="GO" id="GO:0047693">
    <property type="term" value="F:ATP diphosphatase activity"/>
    <property type="evidence" value="ECO:0007669"/>
    <property type="project" value="UniProtKB-EC"/>
</dbReference>
<accession>C6XJP8</accession>
<dbReference type="FunFam" id="1.10.287.1080:FF:000003">
    <property type="entry name" value="Nucleoside triphosphate pyrophosphohydrolase"/>
    <property type="match status" value="1"/>
</dbReference>
<organism evidence="7 8">
    <name type="scientific">Hirschia baltica (strain ATCC 49814 / DSM 5838 / IFAM 1418)</name>
    <dbReference type="NCBI Taxonomy" id="582402"/>
    <lineage>
        <taxon>Bacteria</taxon>
        <taxon>Pseudomonadati</taxon>
        <taxon>Pseudomonadota</taxon>
        <taxon>Alphaproteobacteria</taxon>
        <taxon>Hyphomonadales</taxon>
        <taxon>Hyphomonadaceae</taxon>
        <taxon>Hirschia</taxon>
    </lineage>
</organism>
<keyword evidence="5" id="KW-0175">Coiled coil</keyword>
<keyword evidence="8" id="KW-1185">Reference proteome</keyword>
<dbReference type="NCBIfam" id="TIGR00444">
    <property type="entry name" value="mazG"/>
    <property type="match status" value="1"/>
</dbReference>
<feature type="domain" description="NTP pyrophosphohydrolase MazG-like" evidence="6">
    <location>
        <begin position="39"/>
        <end position="112"/>
    </location>
</feature>
<dbReference type="GO" id="GO:0046076">
    <property type="term" value="P:dTTP catabolic process"/>
    <property type="evidence" value="ECO:0007669"/>
    <property type="project" value="TreeGrafter"/>
</dbReference>
<evidence type="ECO:0000256" key="1">
    <source>
        <dbReference type="ARBA" id="ARBA00052141"/>
    </source>
</evidence>
<dbReference type="HOGENOM" id="CLU_038356_0_1_5"/>
<dbReference type="Proteomes" id="UP000002745">
    <property type="component" value="Chromosome"/>
</dbReference>
<sequence length="276" mass="31437">MDQTKDRSFISSEDAISDLIRLMERLRDKETGCPWDLEQTFESIVPYTIEEAYEVAEAVNRNDMQELRDELGDLFLQVVFQSQIAKDQGEFDIQDVARSIVNKMVHRHPHVFGSVEIENSEAQTSHWEELKAKERENKSDDKTPVSALDGVAYALPSLTRAEKLLKRAARVGFDWPSAKEVTDKLQEELRELEEAATQNDQAHVEEEMGDILLVVANLARKHNVDPESALRAANAKFVSRFQAMEERAREIGSDFSQLSLSAQSDLWQQVKATETK</sequence>
<feature type="coiled-coil region" evidence="5">
    <location>
        <begin position="178"/>
        <end position="205"/>
    </location>
</feature>
<comment type="catalytic activity">
    <reaction evidence="1">
        <text>ATP + H2O = AMP + diphosphate + H(+)</text>
        <dbReference type="Rhea" id="RHEA:14245"/>
        <dbReference type="ChEBI" id="CHEBI:15377"/>
        <dbReference type="ChEBI" id="CHEBI:15378"/>
        <dbReference type="ChEBI" id="CHEBI:30616"/>
        <dbReference type="ChEBI" id="CHEBI:33019"/>
        <dbReference type="ChEBI" id="CHEBI:456215"/>
        <dbReference type="EC" id="3.6.1.8"/>
    </reaction>
</comment>
<feature type="domain" description="NTP pyrophosphohydrolase MazG-like" evidence="6">
    <location>
        <begin position="181"/>
        <end position="240"/>
    </location>
</feature>
<name>C6XJP8_HIRBI</name>
<dbReference type="PANTHER" id="PTHR30522:SF0">
    <property type="entry name" value="NUCLEOSIDE TRIPHOSPHATE PYROPHOSPHOHYDROLASE"/>
    <property type="match status" value="1"/>
</dbReference>
<dbReference type="InterPro" id="IPR048015">
    <property type="entry name" value="NTP-PPase_MazG-like_N"/>
</dbReference>
<proteinExistence type="inferred from homology"/>
<dbReference type="RefSeq" id="WP_015827493.1">
    <property type="nucleotide sequence ID" value="NC_012982.1"/>
</dbReference>
<dbReference type="AlphaFoldDB" id="C6XJP8"/>
<dbReference type="PANTHER" id="PTHR30522">
    <property type="entry name" value="NUCLEOSIDE TRIPHOSPHATE PYROPHOSPHOHYDROLASE"/>
    <property type="match status" value="1"/>
</dbReference>
<dbReference type="Pfam" id="PF03819">
    <property type="entry name" value="MazG"/>
    <property type="match status" value="2"/>
</dbReference>
<dbReference type="InterPro" id="IPR048011">
    <property type="entry name" value="NTP-PPase_MazG-like_C"/>
</dbReference>
<evidence type="ECO:0000313" key="8">
    <source>
        <dbReference type="Proteomes" id="UP000002745"/>
    </source>
</evidence>
<dbReference type="EC" id="3.6.1.8" evidence="3"/>